<reference evidence="1" key="1">
    <citation type="submission" date="2023-04" db="EMBL/GenBank/DDBJ databases">
        <title>Ambrosiozyma monospora NBRC 10751.</title>
        <authorList>
            <person name="Ichikawa N."/>
            <person name="Sato H."/>
            <person name="Tonouchi N."/>
        </authorList>
    </citation>
    <scope>NUCLEOTIDE SEQUENCE</scope>
    <source>
        <strain evidence="1">NBRC 10751</strain>
    </source>
</reference>
<keyword evidence="2" id="KW-1185">Reference proteome</keyword>
<dbReference type="Proteomes" id="UP001165064">
    <property type="component" value="Unassembled WGS sequence"/>
</dbReference>
<protein>
    <submittedName>
        <fullName evidence="1">Unnamed protein product</fullName>
    </submittedName>
</protein>
<evidence type="ECO:0000313" key="2">
    <source>
        <dbReference type="Proteomes" id="UP001165064"/>
    </source>
</evidence>
<sequence length="221" mass="25003">MLNRYISTSLPLIRNVRSKNCSPILFFPITRRTFNSFSSTLLTDDSHSTTTTTPNLKDEIATDEKGLLKQEPHKQEKVKIPKANKMPPRPKIQESDIKEKFIKGGTGKGGQKINKTNSKVQLTHIPTGIVVTSQATRSRAQNRKIAREILALKIEEMEKGSQSRAQIVIARKQMLKQRAKKKTKAKYKKLQEENKNEDDDSGDGFVIIEEDDDNSTKSKLP</sequence>
<comment type="caution">
    <text evidence="1">The sequence shown here is derived from an EMBL/GenBank/DDBJ whole genome shotgun (WGS) entry which is preliminary data.</text>
</comment>
<dbReference type="EMBL" id="BSXS01000988">
    <property type="protein sequence ID" value="GME74677.1"/>
    <property type="molecule type" value="Genomic_DNA"/>
</dbReference>
<name>A0ACB5SW63_AMBMO</name>
<accession>A0ACB5SW63</accession>
<gene>
    <name evidence="1" type="ORF">Amon02_000185300</name>
</gene>
<organism evidence="1 2">
    <name type="scientific">Ambrosiozyma monospora</name>
    <name type="common">Yeast</name>
    <name type="synonym">Endomycopsis monosporus</name>
    <dbReference type="NCBI Taxonomy" id="43982"/>
    <lineage>
        <taxon>Eukaryota</taxon>
        <taxon>Fungi</taxon>
        <taxon>Dikarya</taxon>
        <taxon>Ascomycota</taxon>
        <taxon>Saccharomycotina</taxon>
        <taxon>Pichiomycetes</taxon>
        <taxon>Pichiales</taxon>
        <taxon>Pichiaceae</taxon>
        <taxon>Ambrosiozyma</taxon>
    </lineage>
</organism>
<proteinExistence type="predicted"/>
<evidence type="ECO:0000313" key="1">
    <source>
        <dbReference type="EMBL" id="GME74677.1"/>
    </source>
</evidence>